<evidence type="ECO:0008006" key="3">
    <source>
        <dbReference type="Google" id="ProtNLM"/>
    </source>
</evidence>
<dbReference type="SUPFAM" id="SSF52540">
    <property type="entry name" value="P-loop containing nucleoside triphosphate hydrolases"/>
    <property type="match status" value="1"/>
</dbReference>
<dbReference type="RefSeq" id="XP_033604381.1">
    <property type="nucleotide sequence ID" value="XM_033748778.1"/>
</dbReference>
<accession>A0A6A6WIN3</accession>
<reference evidence="1" key="1">
    <citation type="journal article" date="2020" name="Stud. Mycol.">
        <title>101 Dothideomycetes genomes: a test case for predicting lifestyles and emergence of pathogens.</title>
        <authorList>
            <person name="Haridas S."/>
            <person name="Albert R."/>
            <person name="Binder M."/>
            <person name="Bloem J."/>
            <person name="Labutti K."/>
            <person name="Salamov A."/>
            <person name="Andreopoulos B."/>
            <person name="Baker S."/>
            <person name="Barry K."/>
            <person name="Bills G."/>
            <person name="Bluhm B."/>
            <person name="Cannon C."/>
            <person name="Castanera R."/>
            <person name="Culley D."/>
            <person name="Daum C."/>
            <person name="Ezra D."/>
            <person name="Gonzalez J."/>
            <person name="Henrissat B."/>
            <person name="Kuo A."/>
            <person name="Liang C."/>
            <person name="Lipzen A."/>
            <person name="Lutzoni F."/>
            <person name="Magnuson J."/>
            <person name="Mondo S."/>
            <person name="Nolan M."/>
            <person name="Ohm R."/>
            <person name="Pangilinan J."/>
            <person name="Park H.-J."/>
            <person name="Ramirez L."/>
            <person name="Alfaro M."/>
            <person name="Sun H."/>
            <person name="Tritt A."/>
            <person name="Yoshinaga Y."/>
            <person name="Zwiers L.-H."/>
            <person name="Turgeon B."/>
            <person name="Goodwin S."/>
            <person name="Spatafora J."/>
            <person name="Crous P."/>
            <person name="Grigoriev I."/>
        </authorList>
    </citation>
    <scope>NUCLEOTIDE SEQUENCE</scope>
    <source>
        <strain evidence="1">CBS 121739</strain>
    </source>
</reference>
<proteinExistence type="predicted"/>
<evidence type="ECO:0000313" key="1">
    <source>
        <dbReference type="EMBL" id="KAF2761930.1"/>
    </source>
</evidence>
<dbReference type="InterPro" id="IPR027417">
    <property type="entry name" value="P-loop_NTPase"/>
</dbReference>
<name>A0A6A6WIN3_9PEZI</name>
<dbReference type="Proteomes" id="UP000799437">
    <property type="component" value="Unassembled WGS sequence"/>
</dbReference>
<protein>
    <recommendedName>
        <fullName evidence="3">P-loop containing nucleoside triphosphate hydrolase protein</fullName>
    </recommendedName>
</protein>
<dbReference type="AlphaFoldDB" id="A0A6A6WIN3"/>
<evidence type="ECO:0000313" key="2">
    <source>
        <dbReference type="Proteomes" id="UP000799437"/>
    </source>
</evidence>
<dbReference type="Gene3D" id="3.40.50.300">
    <property type="entry name" value="P-loop containing nucleotide triphosphate hydrolases"/>
    <property type="match status" value="1"/>
</dbReference>
<sequence>MRTQTLRGNWQLASKAHQHILSTTPRPATPEIHIAICGAADSGQRTLATSYIRDWHADKVDDSDMPTRCMRSIAEREVVVTLTYPRCEWLTHHDGGVRASMRATLARADGLLYVYDVGSRASFDGLEGIHGCVEEEKGEGRRDGVVCAVVAGGVERARTEWEVTEEAGRRLAEGWGAGFVSFDAREDRDGVVRGMVELMVREALRRREGGKGGLRKGVGKKSPLAVLKRVLSVSR</sequence>
<dbReference type="PROSITE" id="PS51419">
    <property type="entry name" value="RAB"/>
    <property type="match status" value="1"/>
</dbReference>
<dbReference type="EMBL" id="ML996566">
    <property type="protein sequence ID" value="KAF2761930.1"/>
    <property type="molecule type" value="Genomic_DNA"/>
</dbReference>
<dbReference type="GeneID" id="54489832"/>
<gene>
    <name evidence="1" type="ORF">EJ05DRAFT_522176</name>
</gene>
<organism evidence="1 2">
    <name type="scientific">Pseudovirgaria hyperparasitica</name>
    <dbReference type="NCBI Taxonomy" id="470096"/>
    <lineage>
        <taxon>Eukaryota</taxon>
        <taxon>Fungi</taxon>
        <taxon>Dikarya</taxon>
        <taxon>Ascomycota</taxon>
        <taxon>Pezizomycotina</taxon>
        <taxon>Dothideomycetes</taxon>
        <taxon>Dothideomycetes incertae sedis</taxon>
        <taxon>Acrospermales</taxon>
        <taxon>Acrospermaceae</taxon>
        <taxon>Pseudovirgaria</taxon>
    </lineage>
</organism>
<keyword evidence="2" id="KW-1185">Reference proteome</keyword>